<dbReference type="GO" id="GO:0016301">
    <property type="term" value="F:kinase activity"/>
    <property type="evidence" value="ECO:0007669"/>
    <property type="project" value="UniProtKB-KW"/>
</dbReference>
<keyword evidence="2" id="KW-0808">Transferase</keyword>
<proteinExistence type="predicted"/>
<reference evidence="2" key="1">
    <citation type="submission" date="2014-09" db="EMBL/GenBank/DDBJ databases">
        <authorList>
            <person name="Magalhaes I.L.F."/>
            <person name="Oliveira U."/>
            <person name="Santos F.R."/>
            <person name="Vidigal T.H.D.A."/>
            <person name="Brescovit A.D."/>
            <person name="Santos A.J."/>
        </authorList>
    </citation>
    <scope>NUCLEOTIDE SEQUENCE</scope>
    <source>
        <tissue evidence="2">Shoot tissue taken approximately 20 cm above the soil surface</tissue>
    </source>
</reference>
<organism evidence="2">
    <name type="scientific">Arundo donax</name>
    <name type="common">Giant reed</name>
    <name type="synonym">Donax arundinaceus</name>
    <dbReference type="NCBI Taxonomy" id="35708"/>
    <lineage>
        <taxon>Eukaryota</taxon>
        <taxon>Viridiplantae</taxon>
        <taxon>Streptophyta</taxon>
        <taxon>Embryophyta</taxon>
        <taxon>Tracheophyta</taxon>
        <taxon>Spermatophyta</taxon>
        <taxon>Magnoliopsida</taxon>
        <taxon>Liliopsida</taxon>
        <taxon>Poales</taxon>
        <taxon>Poaceae</taxon>
        <taxon>PACMAD clade</taxon>
        <taxon>Arundinoideae</taxon>
        <taxon>Arundineae</taxon>
        <taxon>Arundo</taxon>
    </lineage>
</organism>
<keyword evidence="2" id="KW-0418">Kinase</keyword>
<accession>A0A0A9E345</accession>
<evidence type="ECO:0000256" key="1">
    <source>
        <dbReference type="SAM" id="MobiDB-lite"/>
    </source>
</evidence>
<feature type="compositionally biased region" description="Polar residues" evidence="1">
    <location>
        <begin position="1"/>
        <end position="12"/>
    </location>
</feature>
<reference evidence="2" key="2">
    <citation type="journal article" date="2015" name="Data Brief">
        <title>Shoot transcriptome of the giant reed, Arundo donax.</title>
        <authorList>
            <person name="Barrero R.A."/>
            <person name="Guerrero F.D."/>
            <person name="Moolhuijzen P."/>
            <person name="Goolsby J.A."/>
            <person name="Tidwell J."/>
            <person name="Bellgard S.E."/>
            <person name="Bellgard M.I."/>
        </authorList>
    </citation>
    <scope>NUCLEOTIDE SEQUENCE</scope>
    <source>
        <tissue evidence="2">Shoot tissue taken approximately 20 cm above the soil surface</tissue>
    </source>
</reference>
<feature type="region of interest" description="Disordered" evidence="1">
    <location>
        <begin position="1"/>
        <end position="20"/>
    </location>
</feature>
<name>A0A0A9E345_ARUDO</name>
<dbReference type="EMBL" id="GBRH01202726">
    <property type="protein sequence ID" value="JAD95169.1"/>
    <property type="molecule type" value="Transcribed_RNA"/>
</dbReference>
<sequence length="108" mass="12024">MNQFPHWPTTSADIYPSSGEDLNDQDSELVLVSHLWMPQCSVLKRTVGLKLSDEQFTTLRIAPSFISFLFTSIMPEYLSTTLPTPRAQSTENKCNAPSLAPTTTCEAQ</sequence>
<protein>
    <submittedName>
        <fullName evidence="2">Similar to protein kinase family protein / WD-40 repeat family protein</fullName>
    </submittedName>
</protein>
<dbReference type="AlphaFoldDB" id="A0A0A9E345"/>
<feature type="region of interest" description="Disordered" evidence="1">
    <location>
        <begin position="82"/>
        <end position="108"/>
    </location>
</feature>
<evidence type="ECO:0000313" key="2">
    <source>
        <dbReference type="EMBL" id="JAD95169.1"/>
    </source>
</evidence>